<protein>
    <recommendedName>
        <fullName evidence="3">STAS domain-containing protein</fullName>
    </recommendedName>
</protein>
<dbReference type="EMBL" id="BAAFGK010000004">
    <property type="protein sequence ID" value="GAB0057885.1"/>
    <property type="molecule type" value="Genomic_DNA"/>
</dbReference>
<reference evidence="1 2" key="2">
    <citation type="submission" date="2024-09" db="EMBL/GenBank/DDBJ databases">
        <title>Draft genome sequence of Candidatus Magnetaquicoccaceae bacterium FCR-1.</title>
        <authorList>
            <person name="Shimoshige H."/>
            <person name="Shimamura S."/>
            <person name="Taoka A."/>
            <person name="Kobayashi H."/>
            <person name="Maekawa T."/>
        </authorList>
    </citation>
    <scope>NUCLEOTIDE SEQUENCE [LARGE SCALE GENOMIC DNA]</scope>
    <source>
        <strain evidence="1 2">FCR-1</strain>
    </source>
</reference>
<organism evidence="1 2">
    <name type="scientific">Candidatus Magnetaquiglobus chichijimensis</name>
    <dbReference type="NCBI Taxonomy" id="3141448"/>
    <lineage>
        <taxon>Bacteria</taxon>
        <taxon>Pseudomonadati</taxon>
        <taxon>Pseudomonadota</taxon>
        <taxon>Magnetococcia</taxon>
        <taxon>Magnetococcales</taxon>
        <taxon>Candidatus Magnetaquicoccaceae</taxon>
        <taxon>Candidatus Magnetaquiglobus</taxon>
    </lineage>
</organism>
<evidence type="ECO:0000313" key="2">
    <source>
        <dbReference type="Proteomes" id="UP001628193"/>
    </source>
</evidence>
<proteinExistence type="predicted"/>
<reference evidence="1 2" key="1">
    <citation type="submission" date="2024-05" db="EMBL/GenBank/DDBJ databases">
        <authorList>
            <consortium name="Candidatus Magnetaquicoccaceae bacterium FCR-1 genome sequencing consortium"/>
            <person name="Shimoshige H."/>
            <person name="Shimamura S."/>
            <person name="Taoka A."/>
            <person name="Kobayashi H."/>
            <person name="Maekawa T."/>
        </authorList>
    </citation>
    <scope>NUCLEOTIDE SEQUENCE [LARGE SCALE GENOMIC DNA]</scope>
    <source>
        <strain evidence="1 2">FCR-1</strain>
    </source>
</reference>
<gene>
    <name evidence="1" type="ORF">SIID45300_02219</name>
</gene>
<evidence type="ECO:0000313" key="1">
    <source>
        <dbReference type="EMBL" id="GAB0057885.1"/>
    </source>
</evidence>
<keyword evidence="2" id="KW-1185">Reference proteome</keyword>
<dbReference type="Proteomes" id="UP001628193">
    <property type="component" value="Unassembled WGS sequence"/>
</dbReference>
<comment type="caution">
    <text evidence="1">The sequence shown here is derived from an EMBL/GenBank/DDBJ whole genome shotgun (WGS) entry which is preliminary data.</text>
</comment>
<dbReference type="InterPro" id="IPR036513">
    <property type="entry name" value="STAS_dom_sf"/>
</dbReference>
<name>A0ABQ0CAG1_9PROT</name>
<evidence type="ECO:0008006" key="3">
    <source>
        <dbReference type="Google" id="ProtNLM"/>
    </source>
</evidence>
<dbReference type="RefSeq" id="WP_420905571.1">
    <property type="nucleotide sequence ID" value="NZ_BAAFGK010000004.1"/>
</dbReference>
<dbReference type="Gene3D" id="3.30.750.24">
    <property type="entry name" value="STAS domain"/>
    <property type="match status" value="1"/>
</dbReference>
<accession>A0ABQ0CAG1</accession>
<sequence length="310" mass="35672">MSASMHARRKLNRVFSGQPMELDGVPGNALDINEIAVFLVFPTRQSFEVGHKGVLRFTFEQQNIEERVSVARVTPSGVSLVSLETPSNLSKLCASSRSGVKYVQHTEEESTIWLRGELSADFWDAFNQLYRERPPRWRYRLDFQNVTGVTPSGLAMLLDLEAHNQGEADDIVIFNCRKEMLDALALLNVPGIGITLVGDEEQNDDAHRFHVETIREMGKPTLIKIRVARMFDYNCRNDFSKIYRYRGRNTQYILDFQETIHIGKAAFGTMLMLNQHNREKNGDPIRMINCSTHIRNLLHQMKFENFFTIE</sequence>
<dbReference type="SUPFAM" id="SSF52091">
    <property type="entry name" value="SpoIIaa-like"/>
    <property type="match status" value="2"/>
</dbReference>